<feature type="region of interest" description="Disordered" evidence="12">
    <location>
        <begin position="270"/>
        <end position="329"/>
    </location>
</feature>
<feature type="active site" evidence="11">
    <location>
        <position position="14"/>
    </location>
</feature>
<evidence type="ECO:0000256" key="2">
    <source>
        <dbReference type="ARBA" id="ARBA00004123"/>
    </source>
</evidence>
<dbReference type="SMART" id="SM01246">
    <property type="entry name" value="Josephin"/>
    <property type="match status" value="1"/>
</dbReference>
<dbReference type="SMART" id="SM00726">
    <property type="entry name" value="UIM"/>
    <property type="match status" value="3"/>
</dbReference>
<reference evidence="15" key="2">
    <citation type="submission" date="2020-08" db="EMBL/GenBank/DDBJ databases">
        <authorList>
            <person name="Kikuchi T."/>
        </authorList>
    </citation>
    <scope>NUCLEOTIDE SEQUENCE</scope>
    <source>
        <strain evidence="14">Ka4C1</strain>
    </source>
</reference>
<dbReference type="WBParaSite" id="BXY_0247800.1">
    <property type="protein sequence ID" value="BXY_0247800.1"/>
    <property type="gene ID" value="BXY_0247800"/>
</dbReference>
<dbReference type="Pfam" id="PF02099">
    <property type="entry name" value="Josephin"/>
    <property type="match status" value="1"/>
</dbReference>
<reference evidence="18" key="1">
    <citation type="submission" date="2016-11" db="UniProtKB">
        <authorList>
            <consortium name="WormBaseParasite"/>
        </authorList>
    </citation>
    <scope>IDENTIFICATION</scope>
</reference>
<evidence type="ECO:0000256" key="3">
    <source>
        <dbReference type="ARBA" id="ARBA00012759"/>
    </source>
</evidence>
<dbReference type="Proteomes" id="UP000095284">
    <property type="component" value="Unplaced"/>
</dbReference>
<evidence type="ECO:0000256" key="11">
    <source>
        <dbReference type="PROSITE-ProRule" id="PRU00331"/>
    </source>
</evidence>
<evidence type="ECO:0000313" key="16">
    <source>
        <dbReference type="Proteomes" id="UP000095284"/>
    </source>
</evidence>
<comment type="catalytic activity">
    <reaction evidence="1">
        <text>Thiol-dependent hydrolysis of ester, thioester, amide, peptide and isopeptide bonds formed by the C-terminal Gly of ubiquitin (a 76-residue protein attached to proteins as an intracellular targeting signal).</text>
        <dbReference type="EC" id="3.4.19.12"/>
    </reaction>
</comment>
<name>A0A1I7RP38_BURXY</name>
<dbReference type="AlphaFoldDB" id="A0A1I7RP38"/>
<evidence type="ECO:0000256" key="6">
    <source>
        <dbReference type="ARBA" id="ARBA00022801"/>
    </source>
</evidence>
<dbReference type="Proteomes" id="UP000659654">
    <property type="component" value="Unassembled WGS sequence"/>
</dbReference>
<dbReference type="GO" id="GO:0004843">
    <property type="term" value="F:cysteine-type deubiquitinase activity"/>
    <property type="evidence" value="ECO:0007669"/>
    <property type="project" value="UniProtKB-EC"/>
</dbReference>
<dbReference type="GO" id="GO:0016579">
    <property type="term" value="P:protein deubiquitination"/>
    <property type="evidence" value="ECO:0007669"/>
    <property type="project" value="InterPro"/>
</dbReference>
<dbReference type="Gene3D" id="3.90.70.40">
    <property type="match status" value="1"/>
</dbReference>
<dbReference type="InterPro" id="IPR006155">
    <property type="entry name" value="Josephin"/>
</dbReference>
<dbReference type="GO" id="GO:0005634">
    <property type="term" value="C:nucleus"/>
    <property type="evidence" value="ECO:0007669"/>
    <property type="project" value="UniProtKB-SubCell"/>
</dbReference>
<keyword evidence="17" id="KW-1185">Reference proteome</keyword>
<evidence type="ECO:0000256" key="7">
    <source>
        <dbReference type="ARBA" id="ARBA00022807"/>
    </source>
</evidence>
<keyword evidence="7" id="KW-0788">Thiol protease</keyword>
<evidence type="ECO:0000256" key="10">
    <source>
        <dbReference type="ARBA" id="ARBA00023242"/>
    </source>
</evidence>
<evidence type="ECO:0000256" key="12">
    <source>
        <dbReference type="SAM" id="MobiDB-lite"/>
    </source>
</evidence>
<dbReference type="Proteomes" id="UP000582659">
    <property type="component" value="Unassembled WGS sequence"/>
</dbReference>
<evidence type="ECO:0000256" key="5">
    <source>
        <dbReference type="ARBA" id="ARBA00022786"/>
    </source>
</evidence>
<protein>
    <recommendedName>
        <fullName evidence="3">ubiquitinyl hydrolase 1</fullName>
        <ecNumber evidence="3">3.4.19.12</ecNumber>
    </recommendedName>
</protein>
<dbReference type="EC" id="3.4.19.12" evidence="3"/>
<keyword evidence="6 11" id="KW-0378">Hydrolase</keyword>
<dbReference type="OrthoDB" id="10063692at2759"/>
<dbReference type="Pfam" id="PF02809">
    <property type="entry name" value="UIM"/>
    <property type="match status" value="3"/>
</dbReference>
<keyword evidence="5" id="KW-0833">Ubl conjugation pathway</keyword>
<dbReference type="PRINTS" id="PR01233">
    <property type="entry name" value="JOSEPHIN"/>
</dbReference>
<dbReference type="GO" id="GO:0006508">
    <property type="term" value="P:proteolysis"/>
    <property type="evidence" value="ECO:0007669"/>
    <property type="project" value="UniProtKB-KW"/>
</dbReference>
<feature type="active site" evidence="11">
    <location>
        <position position="126"/>
    </location>
</feature>
<sequence length="329" mass="36606">MSNIFFEKQDGMLCAQHALNMLLQTRMYTAFDLGDIARQLDEREKALLPPQERAKFVSSNMDDTGFFSVEVIREALKTLGLEMIPLLSPGLREFQASPKLGQAYICNMNEHWFALRKLFGTWYQLDSMKNGPKEISEGHLDAYVAQLMTEGYSVFYIGGDISQFVYTRDLNEESPPVYQGPETRPLIPQDDLARAIEMSKKESGLTGRDAEQDELQRAIALSMKEAGNVGGTDEQDDLERAIAMSMQDVPGSSGVSSQKPSDDVERAIQASLGDIPCSSKQEPASSHIPPVVQPSVVFVQPPEPGKADTQSSTDDDLRQKRAAFLRRFD</sequence>
<comment type="subcellular location">
    <subcellularLocation>
        <location evidence="2">Nucleus</location>
    </subcellularLocation>
</comment>
<feature type="domain" description="Josephin" evidence="13">
    <location>
        <begin position="1"/>
        <end position="172"/>
    </location>
</feature>
<feature type="compositionally biased region" description="Basic residues" evidence="12">
    <location>
        <begin position="320"/>
        <end position="329"/>
    </location>
</feature>
<evidence type="ECO:0000256" key="9">
    <source>
        <dbReference type="ARBA" id="ARBA00023163"/>
    </source>
</evidence>
<evidence type="ECO:0000313" key="15">
    <source>
        <dbReference type="EMBL" id="CAG9124520.1"/>
    </source>
</evidence>
<evidence type="ECO:0000313" key="14">
    <source>
        <dbReference type="EMBL" id="CAD5232312.1"/>
    </source>
</evidence>
<feature type="active site" evidence="11">
    <location>
        <position position="111"/>
    </location>
</feature>
<evidence type="ECO:0000256" key="8">
    <source>
        <dbReference type="ARBA" id="ARBA00023015"/>
    </source>
</evidence>
<dbReference type="Pfam" id="PF23625">
    <property type="entry name" value="UIM_2"/>
    <property type="match status" value="1"/>
</dbReference>
<organism evidence="16 18">
    <name type="scientific">Bursaphelenchus xylophilus</name>
    <name type="common">Pinewood nematode worm</name>
    <name type="synonym">Aphelenchoides xylophilus</name>
    <dbReference type="NCBI Taxonomy" id="6326"/>
    <lineage>
        <taxon>Eukaryota</taxon>
        <taxon>Metazoa</taxon>
        <taxon>Ecdysozoa</taxon>
        <taxon>Nematoda</taxon>
        <taxon>Chromadorea</taxon>
        <taxon>Rhabditida</taxon>
        <taxon>Tylenchina</taxon>
        <taxon>Tylenchomorpha</taxon>
        <taxon>Aphelenchoidea</taxon>
        <taxon>Aphelenchoididae</taxon>
        <taxon>Bursaphelenchus</taxon>
    </lineage>
</organism>
<dbReference type="Gene3D" id="1.10.287.10">
    <property type="entry name" value="S15/NS1, RNA-binding"/>
    <property type="match status" value="1"/>
</dbReference>
<feature type="compositionally biased region" description="Low complexity" evidence="12">
    <location>
        <begin position="289"/>
        <end position="300"/>
    </location>
</feature>
<dbReference type="EMBL" id="CAJFDI010000005">
    <property type="protein sequence ID" value="CAD5232312.1"/>
    <property type="molecule type" value="Genomic_DNA"/>
</dbReference>
<dbReference type="PROSITE" id="PS50330">
    <property type="entry name" value="UIM"/>
    <property type="match status" value="2"/>
</dbReference>
<keyword evidence="9" id="KW-0804">Transcription</keyword>
<evidence type="ECO:0000259" key="13">
    <source>
        <dbReference type="PROSITE" id="PS50957"/>
    </source>
</evidence>
<dbReference type="SMR" id="A0A1I7RP38"/>
<evidence type="ECO:0000256" key="4">
    <source>
        <dbReference type="ARBA" id="ARBA00022670"/>
    </source>
</evidence>
<keyword evidence="8" id="KW-0805">Transcription regulation</keyword>
<dbReference type="InterPro" id="IPR033865">
    <property type="entry name" value="Ataxin-3"/>
</dbReference>
<evidence type="ECO:0000313" key="18">
    <source>
        <dbReference type="WBParaSite" id="BXY_0247800.1"/>
    </source>
</evidence>
<evidence type="ECO:0000256" key="1">
    <source>
        <dbReference type="ARBA" id="ARBA00000707"/>
    </source>
</evidence>
<dbReference type="PANTHER" id="PTHR14159">
    <property type="entry name" value="ATAXIN-3-RELATED"/>
    <property type="match status" value="1"/>
</dbReference>
<dbReference type="PROSITE" id="PS50957">
    <property type="entry name" value="JOSEPHIN"/>
    <property type="match status" value="1"/>
</dbReference>
<keyword evidence="10" id="KW-0539">Nucleus</keyword>
<dbReference type="InterPro" id="IPR003903">
    <property type="entry name" value="UIM_dom"/>
</dbReference>
<evidence type="ECO:0000313" key="17">
    <source>
        <dbReference type="Proteomes" id="UP000659654"/>
    </source>
</evidence>
<dbReference type="eggNOG" id="KOG2935">
    <property type="taxonomic scope" value="Eukaryota"/>
</dbReference>
<proteinExistence type="predicted"/>
<accession>A0A1I7RP38</accession>
<keyword evidence="4" id="KW-0645">Protease</keyword>
<dbReference type="PANTHER" id="PTHR14159:SF0">
    <property type="entry name" value="ATAXIN-3-RELATED"/>
    <property type="match status" value="1"/>
</dbReference>
<dbReference type="EMBL" id="CAJFCV020000005">
    <property type="protein sequence ID" value="CAG9124520.1"/>
    <property type="molecule type" value="Genomic_DNA"/>
</dbReference>
<gene>
    <name evidence="14" type="ORF">BXYJ_LOCUS12403</name>
</gene>